<evidence type="ECO:0000256" key="1">
    <source>
        <dbReference type="ARBA" id="ARBA00023125"/>
    </source>
</evidence>
<dbReference type="PANTHER" id="PTHR30055">
    <property type="entry name" value="HTH-TYPE TRANSCRIPTIONAL REGULATOR RUTR"/>
    <property type="match status" value="1"/>
</dbReference>
<organism evidence="4 5">
    <name type="scientific">Williamsia herbipolensis</name>
    <dbReference type="NCBI Taxonomy" id="1603258"/>
    <lineage>
        <taxon>Bacteria</taxon>
        <taxon>Bacillati</taxon>
        <taxon>Actinomycetota</taxon>
        <taxon>Actinomycetes</taxon>
        <taxon>Mycobacteriales</taxon>
        <taxon>Nocardiaceae</taxon>
        <taxon>Williamsia</taxon>
    </lineage>
</organism>
<dbReference type="PROSITE" id="PS50977">
    <property type="entry name" value="HTH_TETR_2"/>
    <property type="match status" value="1"/>
</dbReference>
<evidence type="ECO:0000256" key="2">
    <source>
        <dbReference type="PROSITE-ProRule" id="PRU00335"/>
    </source>
</evidence>
<dbReference type="EMBL" id="CP108021">
    <property type="protein sequence ID" value="WUM20966.1"/>
    <property type="molecule type" value="Genomic_DNA"/>
</dbReference>
<keyword evidence="5" id="KW-1185">Reference proteome</keyword>
<dbReference type="Pfam" id="PF00440">
    <property type="entry name" value="TetR_N"/>
    <property type="match status" value="1"/>
</dbReference>
<keyword evidence="1 2" id="KW-0238">DNA-binding</keyword>
<accession>A0AAU4K4F6</accession>
<dbReference type="SUPFAM" id="SSF46689">
    <property type="entry name" value="Homeodomain-like"/>
    <property type="match status" value="1"/>
</dbReference>
<name>A0AAU4K4F6_9NOCA</name>
<dbReference type="Proteomes" id="UP001432128">
    <property type="component" value="Chromosome"/>
</dbReference>
<dbReference type="RefSeq" id="WP_328858158.1">
    <property type="nucleotide sequence ID" value="NZ_CP108021.1"/>
</dbReference>
<dbReference type="InterPro" id="IPR036271">
    <property type="entry name" value="Tet_transcr_reg_TetR-rel_C_sf"/>
</dbReference>
<dbReference type="PANTHER" id="PTHR30055:SF148">
    <property type="entry name" value="TETR-FAMILY TRANSCRIPTIONAL REGULATOR"/>
    <property type="match status" value="1"/>
</dbReference>
<sequence length="193" mass="20719">MTDTSEDARVARTRGDVSRAALEVLTKQGWDAVSHAHIARVAGYSKTTLYTHWPSKIDLVGLALDALGDMPHSVPTGDIRTDLINELRAFRSAVVDIKLDRILIVLAQWGTSVEEIAEIRTRLIADGEGVARAMFARIADDVVAESAIHLLSGVVVCPALMHGQVPDDKVIETSVDIILGGIEAVQGRSNSSS</sequence>
<dbReference type="AlphaFoldDB" id="A0AAU4K4F6"/>
<dbReference type="GO" id="GO:0000976">
    <property type="term" value="F:transcription cis-regulatory region binding"/>
    <property type="evidence" value="ECO:0007669"/>
    <property type="project" value="TreeGrafter"/>
</dbReference>
<reference evidence="4 5" key="1">
    <citation type="submission" date="2022-10" db="EMBL/GenBank/DDBJ databases">
        <title>The complete genomes of actinobacterial strains from the NBC collection.</title>
        <authorList>
            <person name="Joergensen T.S."/>
            <person name="Alvarez Arevalo M."/>
            <person name="Sterndorff E.B."/>
            <person name="Faurdal D."/>
            <person name="Vuksanovic O."/>
            <person name="Mourched A.-S."/>
            <person name="Charusanti P."/>
            <person name="Shaw S."/>
            <person name="Blin K."/>
            <person name="Weber T."/>
        </authorList>
    </citation>
    <scope>NUCLEOTIDE SEQUENCE [LARGE SCALE GENOMIC DNA]</scope>
    <source>
        <strain evidence="4 5">NBC_00319</strain>
    </source>
</reference>
<dbReference type="InterPro" id="IPR050109">
    <property type="entry name" value="HTH-type_TetR-like_transc_reg"/>
</dbReference>
<dbReference type="KEGG" id="whr:OG579_03865"/>
<evidence type="ECO:0000259" key="3">
    <source>
        <dbReference type="PROSITE" id="PS50977"/>
    </source>
</evidence>
<proteinExistence type="predicted"/>
<dbReference type="PRINTS" id="PR00455">
    <property type="entry name" value="HTHTETR"/>
</dbReference>
<evidence type="ECO:0000313" key="4">
    <source>
        <dbReference type="EMBL" id="WUM20966.1"/>
    </source>
</evidence>
<gene>
    <name evidence="4" type="ORF">OG579_03865</name>
</gene>
<protein>
    <submittedName>
        <fullName evidence="4">TetR/AcrR family transcriptional regulator</fullName>
    </submittedName>
</protein>
<dbReference type="InterPro" id="IPR001647">
    <property type="entry name" value="HTH_TetR"/>
</dbReference>
<dbReference type="SUPFAM" id="SSF48498">
    <property type="entry name" value="Tetracyclin repressor-like, C-terminal domain"/>
    <property type="match status" value="1"/>
</dbReference>
<dbReference type="Gene3D" id="1.10.357.10">
    <property type="entry name" value="Tetracycline Repressor, domain 2"/>
    <property type="match status" value="1"/>
</dbReference>
<feature type="DNA-binding region" description="H-T-H motif" evidence="2">
    <location>
        <begin position="34"/>
        <end position="53"/>
    </location>
</feature>
<dbReference type="GO" id="GO:0003700">
    <property type="term" value="F:DNA-binding transcription factor activity"/>
    <property type="evidence" value="ECO:0007669"/>
    <property type="project" value="TreeGrafter"/>
</dbReference>
<dbReference type="InterPro" id="IPR009057">
    <property type="entry name" value="Homeodomain-like_sf"/>
</dbReference>
<feature type="domain" description="HTH tetR-type" evidence="3">
    <location>
        <begin position="11"/>
        <end position="71"/>
    </location>
</feature>
<evidence type="ECO:0000313" key="5">
    <source>
        <dbReference type="Proteomes" id="UP001432128"/>
    </source>
</evidence>